<dbReference type="Gene3D" id="3.40.50.11820">
    <property type="match status" value="1"/>
</dbReference>
<keyword evidence="5" id="KW-0777">Teichoic acid biosynthesis</keyword>
<dbReference type="PANTHER" id="PTHR37316">
    <property type="entry name" value="TEICHOIC ACID GLYCEROL-PHOSPHATE PRIMASE"/>
    <property type="match status" value="1"/>
</dbReference>
<feature type="transmembrane region" description="Helical" evidence="7">
    <location>
        <begin position="94"/>
        <end position="116"/>
    </location>
</feature>
<proteinExistence type="inferred from homology"/>
<organism evidence="8 9">
    <name type="scientific">Fusobacterium hwasookii ChDC F128</name>
    <dbReference type="NCBI Taxonomy" id="1216362"/>
    <lineage>
        <taxon>Bacteria</taxon>
        <taxon>Fusobacteriati</taxon>
        <taxon>Fusobacteriota</taxon>
        <taxon>Fusobacteriia</taxon>
        <taxon>Fusobacteriales</taxon>
        <taxon>Fusobacteriaceae</taxon>
        <taxon>Fusobacterium</taxon>
    </lineage>
</organism>
<dbReference type="Gene3D" id="3.40.50.12580">
    <property type="match status" value="1"/>
</dbReference>
<evidence type="ECO:0000256" key="6">
    <source>
        <dbReference type="ARBA" id="ARBA00023136"/>
    </source>
</evidence>
<dbReference type="Proteomes" id="UP000004829">
    <property type="component" value="Unassembled WGS sequence"/>
</dbReference>
<dbReference type="Pfam" id="PF04464">
    <property type="entry name" value="Glyphos_transf"/>
    <property type="match status" value="1"/>
</dbReference>
<evidence type="ECO:0000256" key="4">
    <source>
        <dbReference type="ARBA" id="ARBA00022679"/>
    </source>
</evidence>
<evidence type="ECO:0000313" key="9">
    <source>
        <dbReference type="Proteomes" id="UP000004829"/>
    </source>
</evidence>
<evidence type="ECO:0000256" key="5">
    <source>
        <dbReference type="ARBA" id="ARBA00022944"/>
    </source>
</evidence>
<keyword evidence="7" id="KW-0812">Transmembrane</keyword>
<evidence type="ECO:0000256" key="1">
    <source>
        <dbReference type="ARBA" id="ARBA00004202"/>
    </source>
</evidence>
<comment type="caution">
    <text evidence="8">The sequence shown here is derived from an EMBL/GenBank/DDBJ whole genome shotgun (WGS) entry which is preliminary data.</text>
</comment>
<keyword evidence="4" id="KW-0808">Transferase</keyword>
<protein>
    <submittedName>
        <fullName evidence="8">CDP-glycerol:poly(Glycerophosphate)glycerophosphotransferase</fullName>
    </submittedName>
</protein>
<feature type="transmembrane region" description="Helical" evidence="7">
    <location>
        <begin position="6"/>
        <end position="25"/>
    </location>
</feature>
<sequence length="398" mass="47312">MNFFAFIRFSLKIGMLILLFPLRIFSIKKNRILLLENILNFDAQYNSNTKYISEYLLKNYPDIFEIVYPLGKKRDFSILKEKKIVPVRLGSLKYYYYIMTSKFFITTSGAIAYIPFRKKQVVINTWHGGGAYKKMGLDTTNNFFYRLDCKLTAKKTSYFLSSNKYFSDIVNKSLLISYNKFLNIGLPRNDIFFSDYNDIIKKVKIYYKIDENKKIIMYAPTYRPFKGKPFFLKHELGPYEIDINLVLEELKKKFGGEWLFALRLHPSIANLIPPILNERVINVSDYDDVQELMCASDILINDYSSTMWDFVQTRKPCFIFAKDLDEYENSTGLYTKPSSWPFPLASSNQKLIDEIRIFDYEKYLKDIKYYFTWMENYEIGVACKKLCEIMYNLWKEER</sequence>
<gene>
    <name evidence="8" type="ORF">B437_03576</name>
</gene>
<keyword evidence="3" id="KW-1003">Cell membrane</keyword>
<accession>A0ABN0H260</accession>
<comment type="similarity">
    <text evidence="2">Belongs to the CDP-glycerol glycerophosphotransferase family.</text>
</comment>
<dbReference type="SUPFAM" id="SSF53756">
    <property type="entry name" value="UDP-Glycosyltransferase/glycogen phosphorylase"/>
    <property type="match status" value="1"/>
</dbReference>
<dbReference type="InterPro" id="IPR007554">
    <property type="entry name" value="Glycerophosphate_synth"/>
</dbReference>
<name>A0ABN0H260_9FUSO</name>
<evidence type="ECO:0000256" key="7">
    <source>
        <dbReference type="SAM" id="Phobius"/>
    </source>
</evidence>
<dbReference type="InterPro" id="IPR051612">
    <property type="entry name" value="Teichoic_Acid_Biosynth"/>
</dbReference>
<dbReference type="InterPro" id="IPR043148">
    <property type="entry name" value="TagF_C"/>
</dbReference>
<reference evidence="9" key="1">
    <citation type="journal article" date="2012" name="J. Bacteriol.">
        <title>Draft Genome Sequence of Fusobacterium nucleatum ChDC F128, Isolated from a Periodontitis Lesion.</title>
        <authorList>
            <person name="Park S.N."/>
            <person name="Kong S.W."/>
            <person name="Kim H.S."/>
            <person name="Park M.S."/>
            <person name="Lee J.W."/>
            <person name="Cho E."/>
            <person name="Lim Y.K."/>
            <person name="Choi M.H."/>
            <person name="Chang Y.H."/>
            <person name="Shin J.H."/>
            <person name="Park H.S."/>
            <person name="Choi S.H."/>
            <person name="Kook J.K."/>
        </authorList>
    </citation>
    <scope>NUCLEOTIDE SEQUENCE [LARGE SCALE GENOMIC DNA]</scope>
    <source>
        <strain evidence="9">ChDC F128</strain>
    </source>
</reference>
<evidence type="ECO:0000256" key="3">
    <source>
        <dbReference type="ARBA" id="ARBA00022475"/>
    </source>
</evidence>
<evidence type="ECO:0000256" key="2">
    <source>
        <dbReference type="ARBA" id="ARBA00010488"/>
    </source>
</evidence>
<keyword evidence="9" id="KW-1185">Reference proteome</keyword>
<dbReference type="InterPro" id="IPR043149">
    <property type="entry name" value="TagF_N"/>
</dbReference>
<keyword evidence="6 7" id="KW-0472">Membrane</keyword>
<keyword evidence="7" id="KW-1133">Transmembrane helix</keyword>
<dbReference type="PANTHER" id="PTHR37316:SF3">
    <property type="entry name" value="TEICHOIC ACID GLYCEROL-PHOSPHATE TRANSFERASE"/>
    <property type="match status" value="1"/>
</dbReference>
<comment type="subcellular location">
    <subcellularLocation>
        <location evidence="1">Cell membrane</location>
        <topology evidence="1">Peripheral membrane protein</topology>
    </subcellularLocation>
</comment>
<dbReference type="RefSeq" id="WP_005916225.1">
    <property type="nucleotide sequence ID" value="NZ_ALVD01000002.1"/>
</dbReference>
<dbReference type="EMBL" id="ALVD01000002">
    <property type="protein sequence ID" value="EJU08366.1"/>
    <property type="molecule type" value="Genomic_DNA"/>
</dbReference>
<evidence type="ECO:0000313" key="8">
    <source>
        <dbReference type="EMBL" id="EJU08366.1"/>
    </source>
</evidence>